<evidence type="ECO:0000313" key="1">
    <source>
        <dbReference type="EMBL" id="TEA28029.1"/>
    </source>
</evidence>
<reference evidence="1 2" key="1">
    <citation type="journal article" date="2014" name="Appl. Environ. Microbiol.">
        <title>Genomic features of a bumble bee symbiont reflect its host environment.</title>
        <authorList>
            <person name="Martinson V.G."/>
            <person name="Magoc T."/>
            <person name="Koch H."/>
            <person name="Salzberg S.L."/>
            <person name="Moran N.A."/>
        </authorList>
    </citation>
    <scope>NUCLEOTIDE SEQUENCE [LARGE SCALE GENOMIC DNA]</scope>
    <source>
        <strain evidence="1 2">Bimp</strain>
    </source>
</reference>
<comment type="caution">
    <text evidence="1">The sequence shown here is derived from an EMBL/GenBank/DDBJ whole genome shotgun (WGS) entry which is preliminary data.</text>
</comment>
<accession>A0AB94IEU1</accession>
<protein>
    <recommendedName>
        <fullName evidence="3">Nucleotidyltransferase</fullName>
    </recommendedName>
</protein>
<dbReference type="RefSeq" id="WP_024495327.1">
    <property type="nucleotide sequence ID" value="NZ_AWGA01000011.1"/>
</dbReference>
<dbReference type="EMBL" id="AWGA01000011">
    <property type="protein sequence ID" value="TEA28029.1"/>
    <property type="molecule type" value="Genomic_DNA"/>
</dbReference>
<proteinExistence type="predicted"/>
<sequence length="200" mass="23441">MKVYSDCLKNDIDKLSPQEIAEKIYLIYNSYVFRGKEDLQYAIYKLISDKFNIPITSIQLCGSGKTGYSYYKSEPFDPIESDLDIAIISSSLFNFYLEKSLLDSEGLQNTYFKKRNNKKSYMSYLSKGWLRPDFMPDIPLKTDWFTFFGSMSNNYTMHFAKINAGIFLSEMMFNYQQKSIVDFYRKTKQFTLDADLAINN</sequence>
<evidence type="ECO:0008006" key="3">
    <source>
        <dbReference type="Google" id="ProtNLM"/>
    </source>
</evidence>
<gene>
    <name evidence="1" type="ORF">O970_00985</name>
</gene>
<organism evidence="1 2">
    <name type="scientific">Candidatus Schmidhempelia bombi str. Bimp</name>
    <dbReference type="NCBI Taxonomy" id="1387197"/>
    <lineage>
        <taxon>Bacteria</taxon>
        <taxon>Pseudomonadati</taxon>
        <taxon>Pseudomonadota</taxon>
        <taxon>Gammaproteobacteria</taxon>
        <taxon>Orbales</taxon>
        <taxon>Orbaceae</taxon>
        <taxon>Candidatus Schmidhempelia</taxon>
    </lineage>
</organism>
<evidence type="ECO:0000313" key="2">
    <source>
        <dbReference type="Proteomes" id="UP000506160"/>
    </source>
</evidence>
<name>A0AB94IEU1_9GAMM</name>
<dbReference type="AlphaFoldDB" id="A0AB94IEU1"/>
<keyword evidence="2" id="KW-1185">Reference proteome</keyword>
<dbReference type="Proteomes" id="UP000506160">
    <property type="component" value="Unassembled WGS sequence"/>
</dbReference>